<dbReference type="InterPro" id="IPR024344">
    <property type="entry name" value="MDMPI_metal-binding"/>
</dbReference>
<evidence type="ECO:0000259" key="1">
    <source>
        <dbReference type="Pfam" id="PF11716"/>
    </source>
</evidence>
<dbReference type="Proteomes" id="UP001501444">
    <property type="component" value="Unassembled WGS sequence"/>
</dbReference>
<evidence type="ECO:0000313" key="2">
    <source>
        <dbReference type="EMBL" id="GAA2394758.1"/>
    </source>
</evidence>
<keyword evidence="3" id="KW-1185">Reference proteome</keyword>
<gene>
    <name evidence="2" type="ORF">GCM10010170_108950</name>
</gene>
<name>A0ABN3I5T6_9ACTN</name>
<dbReference type="InterPro" id="IPR017517">
    <property type="entry name" value="Maleyloyr_isom"/>
</dbReference>
<dbReference type="RefSeq" id="WP_344620682.1">
    <property type="nucleotide sequence ID" value="NZ_BAAARV010000141.1"/>
</dbReference>
<dbReference type="SUPFAM" id="SSF109854">
    <property type="entry name" value="DinB/YfiT-like putative metalloenzymes"/>
    <property type="match status" value="1"/>
</dbReference>
<dbReference type="Pfam" id="PF11716">
    <property type="entry name" value="MDMPI_N"/>
    <property type="match status" value="1"/>
</dbReference>
<reference evidence="2 3" key="1">
    <citation type="journal article" date="2019" name="Int. J. Syst. Evol. Microbiol.">
        <title>The Global Catalogue of Microorganisms (GCM) 10K type strain sequencing project: providing services to taxonomists for standard genome sequencing and annotation.</title>
        <authorList>
            <consortium name="The Broad Institute Genomics Platform"/>
            <consortium name="The Broad Institute Genome Sequencing Center for Infectious Disease"/>
            <person name="Wu L."/>
            <person name="Ma J."/>
        </authorList>
    </citation>
    <scope>NUCLEOTIDE SEQUENCE [LARGE SCALE GENOMIC DNA]</scope>
    <source>
        <strain evidence="2 3">JCM 3272</strain>
    </source>
</reference>
<sequence>MIDRIDAAIDMTTAVVAGLGPQRLGEPSLCPGWSVRDELNHLVGGVRIFAAQLSGGEAGRDHEDDWLGDDPAGAFKVAAELDRAAWHRPDALDGTVRLGFGEVPRPMAANIHLTEVLVHGADLAVVGGREDLVDQRLCEGLLATMRSMDMTPFRRPGMFGPERPAPADAPAHRRLLAYLGREL</sequence>
<dbReference type="Gene3D" id="1.20.120.450">
    <property type="entry name" value="dinb family like domain"/>
    <property type="match status" value="1"/>
</dbReference>
<dbReference type="InterPro" id="IPR034660">
    <property type="entry name" value="DinB/YfiT-like"/>
</dbReference>
<evidence type="ECO:0000313" key="3">
    <source>
        <dbReference type="Proteomes" id="UP001501444"/>
    </source>
</evidence>
<organism evidence="2 3">
    <name type="scientific">Dactylosporangium salmoneum</name>
    <dbReference type="NCBI Taxonomy" id="53361"/>
    <lineage>
        <taxon>Bacteria</taxon>
        <taxon>Bacillati</taxon>
        <taxon>Actinomycetota</taxon>
        <taxon>Actinomycetes</taxon>
        <taxon>Micromonosporales</taxon>
        <taxon>Micromonosporaceae</taxon>
        <taxon>Dactylosporangium</taxon>
    </lineage>
</organism>
<protein>
    <recommendedName>
        <fullName evidence="1">Mycothiol-dependent maleylpyruvate isomerase metal-binding domain-containing protein</fullName>
    </recommendedName>
</protein>
<dbReference type="InterPro" id="IPR017520">
    <property type="entry name" value="CHP03086"/>
</dbReference>
<dbReference type="NCBIfam" id="TIGR03086">
    <property type="entry name" value="TIGR03086 family metal-binding protein"/>
    <property type="match status" value="1"/>
</dbReference>
<dbReference type="EMBL" id="BAAARV010000141">
    <property type="protein sequence ID" value="GAA2394758.1"/>
    <property type="molecule type" value="Genomic_DNA"/>
</dbReference>
<comment type="caution">
    <text evidence="2">The sequence shown here is derived from an EMBL/GenBank/DDBJ whole genome shotgun (WGS) entry which is preliminary data.</text>
</comment>
<feature type="domain" description="Mycothiol-dependent maleylpyruvate isomerase metal-binding" evidence="1">
    <location>
        <begin position="7"/>
        <end position="124"/>
    </location>
</feature>
<accession>A0ABN3I5T6</accession>
<proteinExistence type="predicted"/>
<dbReference type="NCBIfam" id="TIGR03083">
    <property type="entry name" value="maleylpyruvate isomerase family mycothiol-dependent enzyme"/>
    <property type="match status" value="1"/>
</dbReference>